<name>A0A5B7HQ68_PORTR</name>
<feature type="region of interest" description="Disordered" evidence="1">
    <location>
        <begin position="33"/>
        <end position="56"/>
    </location>
</feature>
<comment type="caution">
    <text evidence="2">The sequence shown here is derived from an EMBL/GenBank/DDBJ whole genome shotgun (WGS) entry which is preliminary data.</text>
</comment>
<evidence type="ECO:0000313" key="3">
    <source>
        <dbReference type="Proteomes" id="UP000324222"/>
    </source>
</evidence>
<organism evidence="2 3">
    <name type="scientific">Portunus trituberculatus</name>
    <name type="common">Swimming crab</name>
    <name type="synonym">Neptunus trituberculatus</name>
    <dbReference type="NCBI Taxonomy" id="210409"/>
    <lineage>
        <taxon>Eukaryota</taxon>
        <taxon>Metazoa</taxon>
        <taxon>Ecdysozoa</taxon>
        <taxon>Arthropoda</taxon>
        <taxon>Crustacea</taxon>
        <taxon>Multicrustacea</taxon>
        <taxon>Malacostraca</taxon>
        <taxon>Eumalacostraca</taxon>
        <taxon>Eucarida</taxon>
        <taxon>Decapoda</taxon>
        <taxon>Pleocyemata</taxon>
        <taxon>Brachyura</taxon>
        <taxon>Eubrachyura</taxon>
        <taxon>Portunoidea</taxon>
        <taxon>Portunidae</taxon>
        <taxon>Portuninae</taxon>
        <taxon>Portunus</taxon>
    </lineage>
</organism>
<reference evidence="2 3" key="1">
    <citation type="submission" date="2019-05" db="EMBL/GenBank/DDBJ databases">
        <title>Another draft genome of Portunus trituberculatus and its Hox gene families provides insights of decapod evolution.</title>
        <authorList>
            <person name="Jeong J.-H."/>
            <person name="Song I."/>
            <person name="Kim S."/>
            <person name="Choi T."/>
            <person name="Kim D."/>
            <person name="Ryu S."/>
            <person name="Kim W."/>
        </authorList>
    </citation>
    <scope>NUCLEOTIDE SEQUENCE [LARGE SCALE GENOMIC DNA]</scope>
    <source>
        <tissue evidence="2">Muscle</tissue>
    </source>
</reference>
<dbReference type="AlphaFoldDB" id="A0A5B7HQ68"/>
<evidence type="ECO:0000256" key="1">
    <source>
        <dbReference type="SAM" id="MobiDB-lite"/>
    </source>
</evidence>
<dbReference type="EMBL" id="VSRR010033692">
    <property type="protein sequence ID" value="MPC71859.1"/>
    <property type="molecule type" value="Genomic_DNA"/>
</dbReference>
<sequence>MFSLGQHAASSRSYEFSWHAAVLLHPYRPLPQGRHDMPSLPHHREDGGSGVSHSAHRPLASHKNRFRPACCEDSLLDVVDNLPTRACLAPSASFSPLSFPHNLAGKPRWIHTVHSHTHTR</sequence>
<dbReference type="Proteomes" id="UP000324222">
    <property type="component" value="Unassembled WGS sequence"/>
</dbReference>
<keyword evidence="3" id="KW-1185">Reference proteome</keyword>
<accession>A0A5B7HQ68</accession>
<proteinExistence type="predicted"/>
<protein>
    <submittedName>
        <fullName evidence="2">Uncharacterized protein</fullName>
    </submittedName>
</protein>
<evidence type="ECO:0000313" key="2">
    <source>
        <dbReference type="EMBL" id="MPC71859.1"/>
    </source>
</evidence>
<gene>
    <name evidence="2" type="ORF">E2C01_066149</name>
</gene>
<feature type="compositionally biased region" description="Basic and acidic residues" evidence="1">
    <location>
        <begin position="33"/>
        <end position="47"/>
    </location>
</feature>